<sequence length="187" mass="20659">MTDATPEMLSAEECAALDAVGAAGGTWSERLRTLEPVLADALPQRAVDSAALYFTRQTRHLTVDQSQLSAFPKISARIRMLILTWLGSIRDDEVTAHAAFATIVRDPVVPPRVIWQTADRIWSLALPGSPDHGFPFYSKRTILSGVLGSALLYQFSGRTPEEVARFVDRRLANVALIGRLRRMGRSR</sequence>
<name>A0A0D6MN33_9PROT</name>
<dbReference type="AlphaFoldDB" id="A0A0D6MN33"/>
<dbReference type="OrthoDB" id="7201143at2"/>
<reference evidence="2 3" key="1">
    <citation type="submission" date="2012-10" db="EMBL/GenBank/DDBJ databases">
        <title>Genome sequencing of Tanticharoenia sakaeratensis NBRC 103193.</title>
        <authorList>
            <person name="Azuma Y."/>
            <person name="Hadano H."/>
            <person name="Hirakawa H."/>
            <person name="Matsushita K."/>
        </authorList>
    </citation>
    <scope>NUCLEOTIDE SEQUENCE [LARGE SCALE GENOMIC DNA]</scope>
    <source>
        <strain evidence="2 3">NBRC 103193</strain>
    </source>
</reference>
<comment type="caution">
    <text evidence="2">The sequence shown here is derived from an EMBL/GenBank/DDBJ whole genome shotgun (WGS) entry which is preliminary data.</text>
</comment>
<dbReference type="InterPro" id="IPR013718">
    <property type="entry name" value="COQ9_C"/>
</dbReference>
<evidence type="ECO:0000313" key="2">
    <source>
        <dbReference type="EMBL" id="GAN55094.1"/>
    </source>
</evidence>
<keyword evidence="3" id="KW-1185">Reference proteome</keyword>
<feature type="domain" description="COQ9 C-terminal" evidence="1">
    <location>
        <begin position="113"/>
        <end position="176"/>
    </location>
</feature>
<accession>A0A0D6MN33</accession>
<organism evidence="2 3">
    <name type="scientific">Tanticharoenia sakaeratensis NBRC 103193</name>
    <dbReference type="NCBI Taxonomy" id="1231623"/>
    <lineage>
        <taxon>Bacteria</taxon>
        <taxon>Pseudomonadati</taxon>
        <taxon>Pseudomonadota</taxon>
        <taxon>Alphaproteobacteria</taxon>
        <taxon>Acetobacterales</taxon>
        <taxon>Acetobacteraceae</taxon>
        <taxon>Tanticharoenia</taxon>
    </lineage>
</organism>
<dbReference type="Proteomes" id="UP000032679">
    <property type="component" value="Unassembled WGS sequence"/>
</dbReference>
<dbReference type="Pfam" id="PF08511">
    <property type="entry name" value="COQ9"/>
    <property type="match status" value="1"/>
</dbReference>
<dbReference type="EMBL" id="BALE01000038">
    <property type="protein sequence ID" value="GAN55094.1"/>
    <property type="molecule type" value="Genomic_DNA"/>
</dbReference>
<evidence type="ECO:0000259" key="1">
    <source>
        <dbReference type="Pfam" id="PF08511"/>
    </source>
</evidence>
<dbReference type="STRING" id="1231623.Tasa_038_075"/>
<evidence type="ECO:0000313" key="3">
    <source>
        <dbReference type="Proteomes" id="UP000032679"/>
    </source>
</evidence>
<gene>
    <name evidence="2" type="ORF">Tasa_038_075</name>
</gene>
<protein>
    <recommendedName>
        <fullName evidence="1">COQ9 C-terminal domain-containing protein</fullName>
    </recommendedName>
</protein>
<proteinExistence type="predicted"/>
<dbReference type="RefSeq" id="WP_048849926.1">
    <property type="nucleotide sequence ID" value="NZ_BALE01000038.1"/>
</dbReference>